<comment type="caution">
    <text evidence="3">The sequence shown here is derived from an EMBL/GenBank/DDBJ whole genome shotgun (WGS) entry which is preliminary data.</text>
</comment>
<dbReference type="InterPro" id="IPR050173">
    <property type="entry name" value="ABC_transporter_C-like"/>
</dbReference>
<dbReference type="SUPFAM" id="SSF52540">
    <property type="entry name" value="P-loop containing nucleoside triphosphate hydrolases"/>
    <property type="match status" value="1"/>
</dbReference>
<accession>A0ABR2PNT7</accession>
<reference evidence="3 4" key="1">
    <citation type="journal article" date="2024" name="G3 (Bethesda)">
        <title>Genome assembly of Hibiscus sabdariffa L. provides insights into metabolisms of medicinal natural products.</title>
        <authorList>
            <person name="Kim T."/>
        </authorList>
    </citation>
    <scope>NUCLEOTIDE SEQUENCE [LARGE SCALE GENOMIC DNA]</scope>
    <source>
        <strain evidence="3">TK-2024</strain>
        <tissue evidence="3">Old leaves</tissue>
    </source>
</reference>
<evidence type="ECO:0000256" key="1">
    <source>
        <dbReference type="ARBA" id="ARBA00022741"/>
    </source>
</evidence>
<dbReference type="PANTHER" id="PTHR24223">
    <property type="entry name" value="ATP-BINDING CASSETTE SUB-FAMILY C"/>
    <property type="match status" value="1"/>
</dbReference>
<name>A0ABR2PNT7_9ROSI</name>
<dbReference type="Proteomes" id="UP001396334">
    <property type="component" value="Unassembled WGS sequence"/>
</dbReference>
<sequence length="104" mass="11456">MCIPAEPPATVNDKIPPASWPSLGRIKLQELKALEKRQLKETISSLPNKLDSSAKASIDTTMDATLQQIIRQEFSECTVITVAHRVPTVIDSEMVMVLSYGDAF</sequence>
<keyword evidence="2" id="KW-0067">ATP-binding</keyword>
<organism evidence="3 4">
    <name type="scientific">Hibiscus sabdariffa</name>
    <name type="common">roselle</name>
    <dbReference type="NCBI Taxonomy" id="183260"/>
    <lineage>
        <taxon>Eukaryota</taxon>
        <taxon>Viridiplantae</taxon>
        <taxon>Streptophyta</taxon>
        <taxon>Embryophyta</taxon>
        <taxon>Tracheophyta</taxon>
        <taxon>Spermatophyta</taxon>
        <taxon>Magnoliopsida</taxon>
        <taxon>eudicotyledons</taxon>
        <taxon>Gunneridae</taxon>
        <taxon>Pentapetalae</taxon>
        <taxon>rosids</taxon>
        <taxon>malvids</taxon>
        <taxon>Malvales</taxon>
        <taxon>Malvaceae</taxon>
        <taxon>Malvoideae</taxon>
        <taxon>Hibiscus</taxon>
    </lineage>
</organism>
<keyword evidence="1" id="KW-0547">Nucleotide-binding</keyword>
<dbReference type="InterPro" id="IPR027417">
    <property type="entry name" value="P-loop_NTPase"/>
</dbReference>
<dbReference type="EMBL" id="JBBPBN010000055">
    <property type="protein sequence ID" value="KAK8990069.1"/>
    <property type="molecule type" value="Genomic_DNA"/>
</dbReference>
<dbReference type="Gene3D" id="3.40.50.300">
    <property type="entry name" value="P-loop containing nucleotide triphosphate hydrolases"/>
    <property type="match status" value="1"/>
</dbReference>
<keyword evidence="4" id="KW-1185">Reference proteome</keyword>
<evidence type="ECO:0000256" key="2">
    <source>
        <dbReference type="ARBA" id="ARBA00022840"/>
    </source>
</evidence>
<dbReference type="PANTHER" id="PTHR24223:SF108">
    <property type="entry name" value="ABC TRANSPORTER C FAMILY MEMBER 8"/>
    <property type="match status" value="1"/>
</dbReference>
<protein>
    <submittedName>
        <fullName evidence="3">Uncharacterized protein</fullName>
    </submittedName>
</protein>
<evidence type="ECO:0000313" key="3">
    <source>
        <dbReference type="EMBL" id="KAK8990069.1"/>
    </source>
</evidence>
<proteinExistence type="predicted"/>
<gene>
    <name evidence="3" type="ORF">V6N11_008586</name>
</gene>
<evidence type="ECO:0000313" key="4">
    <source>
        <dbReference type="Proteomes" id="UP001396334"/>
    </source>
</evidence>